<keyword evidence="6" id="KW-0067">ATP-binding</keyword>
<dbReference type="Proteomes" id="UP000479710">
    <property type="component" value="Unassembled WGS sequence"/>
</dbReference>
<sequence length="333" mass="37761">MAESLLLPMVRGVAGKAADEFVQRVTRMCGVDGDRRKLERQLLADAEVKSETNPAVKRWMKDLRAVAYEADDDDFQYEALRRDAQIGDSTTRKVLGCFTPHNPLLFRVTMSKMLNNVLKKINELVMEMHTFGLVERAEAASVLHPQTHSGLDCLMEIVGRDDDKQMVVNLLLGQRSKHSVGVLPIVGMGGLGKTTLAKMVFNDLRVQHHFELPMWLCVSDDFNVSALVKSIIELATRENCTLPDRIELLRSRLHEVVGHKRYLLVLDDVWNEEQQKWEELRPLLHSAGAPGIVVVVKTRSQRVESIMGTLPAQMLSYLSQDDSWELFRKRAFS</sequence>
<dbReference type="Gene3D" id="3.40.50.300">
    <property type="entry name" value="P-loop containing nucleotide triphosphate hydrolases"/>
    <property type="match status" value="1"/>
</dbReference>
<gene>
    <name evidence="9" type="ORF">E2562_007131</name>
</gene>
<name>A0A6G1CE24_9ORYZ</name>
<evidence type="ECO:0000256" key="1">
    <source>
        <dbReference type="ARBA" id="ARBA00008894"/>
    </source>
</evidence>
<evidence type="ECO:0000259" key="7">
    <source>
        <dbReference type="Pfam" id="PF00931"/>
    </source>
</evidence>
<dbReference type="GO" id="GO:0006952">
    <property type="term" value="P:defense response"/>
    <property type="evidence" value="ECO:0007669"/>
    <property type="project" value="UniProtKB-KW"/>
</dbReference>
<proteinExistence type="inferred from homology"/>
<comment type="similarity">
    <text evidence="1">Belongs to the disease resistance NB-LRR family.</text>
</comment>
<evidence type="ECO:0000313" key="9">
    <source>
        <dbReference type="EMBL" id="KAF0898277.1"/>
    </source>
</evidence>
<evidence type="ECO:0000256" key="3">
    <source>
        <dbReference type="ARBA" id="ARBA00022737"/>
    </source>
</evidence>
<feature type="domain" description="Disease resistance N-terminal" evidence="8">
    <location>
        <begin position="10"/>
        <end position="86"/>
    </location>
</feature>
<feature type="domain" description="NB-ARC" evidence="7">
    <location>
        <begin position="166"/>
        <end position="332"/>
    </location>
</feature>
<dbReference type="EMBL" id="SPHZ02000009">
    <property type="protein sequence ID" value="KAF0898277.1"/>
    <property type="molecule type" value="Genomic_DNA"/>
</dbReference>
<evidence type="ECO:0008006" key="11">
    <source>
        <dbReference type="Google" id="ProtNLM"/>
    </source>
</evidence>
<evidence type="ECO:0000313" key="10">
    <source>
        <dbReference type="Proteomes" id="UP000479710"/>
    </source>
</evidence>
<evidence type="ECO:0000256" key="5">
    <source>
        <dbReference type="ARBA" id="ARBA00022821"/>
    </source>
</evidence>
<keyword evidence="5" id="KW-0611">Plant defense</keyword>
<dbReference type="SUPFAM" id="SSF52540">
    <property type="entry name" value="P-loop containing nucleoside triphosphate hydrolases"/>
    <property type="match status" value="1"/>
</dbReference>
<keyword evidence="3" id="KW-0677">Repeat</keyword>
<accession>A0A6G1CE24</accession>
<dbReference type="PANTHER" id="PTHR36766:SF64">
    <property type="entry name" value="OS12G0206100 PROTEIN"/>
    <property type="match status" value="1"/>
</dbReference>
<keyword evidence="10" id="KW-1185">Reference proteome</keyword>
<dbReference type="InterPro" id="IPR041118">
    <property type="entry name" value="Rx_N"/>
</dbReference>
<dbReference type="InterPro" id="IPR002182">
    <property type="entry name" value="NB-ARC"/>
</dbReference>
<dbReference type="Gene3D" id="1.20.5.4130">
    <property type="match status" value="1"/>
</dbReference>
<dbReference type="OrthoDB" id="786390at2759"/>
<dbReference type="FunFam" id="3.40.50.300:FF:001091">
    <property type="entry name" value="Probable disease resistance protein At1g61300"/>
    <property type="match status" value="1"/>
</dbReference>
<dbReference type="Pfam" id="PF18052">
    <property type="entry name" value="Rx_N"/>
    <property type="match status" value="1"/>
</dbReference>
<evidence type="ECO:0000259" key="8">
    <source>
        <dbReference type="Pfam" id="PF18052"/>
    </source>
</evidence>
<dbReference type="GO" id="GO:0043531">
    <property type="term" value="F:ADP binding"/>
    <property type="evidence" value="ECO:0007669"/>
    <property type="project" value="InterPro"/>
</dbReference>
<dbReference type="InterPro" id="IPR027417">
    <property type="entry name" value="P-loop_NTPase"/>
</dbReference>
<dbReference type="GO" id="GO:0005524">
    <property type="term" value="F:ATP binding"/>
    <property type="evidence" value="ECO:0007669"/>
    <property type="project" value="UniProtKB-KW"/>
</dbReference>
<reference evidence="9 10" key="1">
    <citation type="submission" date="2019-11" db="EMBL/GenBank/DDBJ databases">
        <title>Whole genome sequence of Oryza granulata.</title>
        <authorList>
            <person name="Li W."/>
        </authorList>
    </citation>
    <scope>NUCLEOTIDE SEQUENCE [LARGE SCALE GENOMIC DNA]</scope>
    <source>
        <strain evidence="10">cv. Menghai</strain>
        <tissue evidence="9">Leaf</tissue>
    </source>
</reference>
<evidence type="ECO:0000256" key="2">
    <source>
        <dbReference type="ARBA" id="ARBA00022614"/>
    </source>
</evidence>
<dbReference type="Pfam" id="PF00931">
    <property type="entry name" value="NB-ARC"/>
    <property type="match status" value="1"/>
</dbReference>
<dbReference type="AlphaFoldDB" id="A0A6G1CE24"/>
<dbReference type="PANTHER" id="PTHR36766">
    <property type="entry name" value="PLANT BROAD-SPECTRUM MILDEW RESISTANCE PROTEIN RPW8"/>
    <property type="match status" value="1"/>
</dbReference>
<evidence type="ECO:0000256" key="6">
    <source>
        <dbReference type="ARBA" id="ARBA00022840"/>
    </source>
</evidence>
<keyword evidence="2" id="KW-0433">Leucine-rich repeat</keyword>
<comment type="caution">
    <text evidence="9">The sequence shown here is derived from an EMBL/GenBank/DDBJ whole genome shotgun (WGS) entry which is preliminary data.</text>
</comment>
<evidence type="ECO:0000256" key="4">
    <source>
        <dbReference type="ARBA" id="ARBA00022741"/>
    </source>
</evidence>
<dbReference type="PRINTS" id="PR00364">
    <property type="entry name" value="DISEASERSIST"/>
</dbReference>
<keyword evidence="4" id="KW-0547">Nucleotide-binding</keyword>
<protein>
    <recommendedName>
        <fullName evidence="11">NB-ARC domain-containing protein</fullName>
    </recommendedName>
</protein>
<organism evidence="9 10">
    <name type="scientific">Oryza meyeriana var. granulata</name>
    <dbReference type="NCBI Taxonomy" id="110450"/>
    <lineage>
        <taxon>Eukaryota</taxon>
        <taxon>Viridiplantae</taxon>
        <taxon>Streptophyta</taxon>
        <taxon>Embryophyta</taxon>
        <taxon>Tracheophyta</taxon>
        <taxon>Spermatophyta</taxon>
        <taxon>Magnoliopsida</taxon>
        <taxon>Liliopsida</taxon>
        <taxon>Poales</taxon>
        <taxon>Poaceae</taxon>
        <taxon>BOP clade</taxon>
        <taxon>Oryzoideae</taxon>
        <taxon>Oryzeae</taxon>
        <taxon>Oryzinae</taxon>
        <taxon>Oryza</taxon>
        <taxon>Oryza meyeriana</taxon>
    </lineage>
</organism>